<dbReference type="OrthoDB" id="25620at2759"/>
<protein>
    <recommendedName>
        <fullName evidence="5">Kelch-like protein 17</fullName>
    </recommendedName>
</protein>
<reference evidence="3 4" key="1">
    <citation type="submission" date="2014-02" db="EMBL/GenBank/DDBJ databases">
        <title>Single nucleus genome sequencing reveals high similarity among nuclei of an endomycorrhizal fungus.</title>
        <authorList>
            <person name="Lin K."/>
            <person name="Geurts R."/>
            <person name="Zhang Z."/>
            <person name="Limpens E."/>
            <person name="Saunders D.G."/>
            <person name="Mu D."/>
            <person name="Pang E."/>
            <person name="Cao H."/>
            <person name="Cha H."/>
            <person name="Lin T."/>
            <person name="Zhou Q."/>
            <person name="Shang Y."/>
            <person name="Li Y."/>
            <person name="Ivanov S."/>
            <person name="Sharma T."/>
            <person name="Velzen R.V."/>
            <person name="Ruijter N.D."/>
            <person name="Aanen D.K."/>
            <person name="Win J."/>
            <person name="Kamoun S."/>
            <person name="Bisseling T."/>
            <person name="Huang S."/>
        </authorList>
    </citation>
    <scope>NUCLEOTIDE SEQUENCE [LARGE SCALE GENOMIC DNA]</scope>
    <source>
        <strain evidence="4">DAOM197198w</strain>
    </source>
</reference>
<comment type="caution">
    <text evidence="3">The sequence shown here is derived from an EMBL/GenBank/DDBJ whole genome shotgun (WGS) entry which is preliminary data.</text>
</comment>
<dbReference type="InterPro" id="IPR011333">
    <property type="entry name" value="SKP1/BTB/POZ_sf"/>
</dbReference>
<dbReference type="Proteomes" id="UP000022910">
    <property type="component" value="Unassembled WGS sequence"/>
</dbReference>
<dbReference type="SUPFAM" id="SSF54695">
    <property type="entry name" value="POZ domain"/>
    <property type="match status" value="1"/>
</dbReference>
<dbReference type="CDD" id="cd18186">
    <property type="entry name" value="BTB_POZ_ZBTB_KLHL-like"/>
    <property type="match status" value="1"/>
</dbReference>
<evidence type="ECO:0008006" key="5">
    <source>
        <dbReference type="Google" id="ProtNLM"/>
    </source>
</evidence>
<keyword evidence="4" id="KW-1185">Reference proteome</keyword>
<dbReference type="HOGENOM" id="CLU_021542_0_1_1"/>
<gene>
    <name evidence="3" type="ORF">RirG_041760</name>
</gene>
<dbReference type="InterPro" id="IPR000210">
    <property type="entry name" value="BTB/POZ_dom"/>
</dbReference>
<dbReference type="Pfam" id="PF07534">
    <property type="entry name" value="TLD"/>
    <property type="match status" value="1"/>
</dbReference>
<name>A0A015LRY6_RHIIW</name>
<dbReference type="Pfam" id="PF00651">
    <property type="entry name" value="BTB"/>
    <property type="match status" value="1"/>
</dbReference>
<dbReference type="InterPro" id="IPR051481">
    <property type="entry name" value="BTB-POZ/Galectin-3-binding"/>
</dbReference>
<dbReference type="PROSITE" id="PS50097">
    <property type="entry name" value="BTB"/>
    <property type="match status" value="1"/>
</dbReference>
<proteinExistence type="predicted"/>
<evidence type="ECO:0000313" key="3">
    <source>
        <dbReference type="EMBL" id="EXX75456.1"/>
    </source>
</evidence>
<accession>A0A015LRY6</accession>
<sequence length="469" mass="54178">MDSRLYSGILKNFENLLSSKKNYDVIIQAGEGLNQRELFAHSTVLRCQSNYFDTAFSSSWAEKRNGKFFFKKPNISPYILEAILRYLYCGSIELNTMSGTYILNLLVATDELDLHSLGEYVQDFFIKFQYKFLKNDPIAILEIIFQHETFTKLKDYFLEIICQESDILFGTDKISALPAQILETLLLRDDLALDEIEVWNNLITWTHAQQPTVKEDPHKWTNEELTLMAKTLSRFIPLIRFHDISSKEFYNKVLPYQYLLPERLRLEILRFYLVGDLRQIGSLPSRILCNANELDSNIINAKYLALFARWMDKKDKVLKRMSQNFNLILRGSRDGFDADTFHLKCDNKGPTIVVAKIKETHKIVGGYNPLDWEGLSLKSTPDSFIFLFESCDDVNAGKIGRVIKTSNAIVCDPSWGPLFGNYDNGSNDLTMNAYGKWTSATNAYPNINIPRKFEVDDYEVYQVVYQVDN</sequence>
<dbReference type="Gene3D" id="3.30.710.10">
    <property type="entry name" value="Potassium Channel Kv1.1, Chain A"/>
    <property type="match status" value="1"/>
</dbReference>
<dbReference type="AlphaFoldDB" id="A0A015LRY6"/>
<evidence type="ECO:0000259" key="2">
    <source>
        <dbReference type="PROSITE" id="PS51886"/>
    </source>
</evidence>
<dbReference type="PANTHER" id="PTHR24410">
    <property type="entry name" value="HL07962P-RELATED"/>
    <property type="match status" value="1"/>
</dbReference>
<dbReference type="PANTHER" id="PTHR24410:SF23">
    <property type="entry name" value="BTB DOMAIN-CONTAINING PROTEIN-RELATED"/>
    <property type="match status" value="1"/>
</dbReference>
<dbReference type="EMBL" id="JEMT01012420">
    <property type="protein sequence ID" value="EXX75456.1"/>
    <property type="molecule type" value="Genomic_DNA"/>
</dbReference>
<dbReference type="PROSITE" id="PS51886">
    <property type="entry name" value="TLDC"/>
    <property type="match status" value="1"/>
</dbReference>
<evidence type="ECO:0000259" key="1">
    <source>
        <dbReference type="PROSITE" id="PS50097"/>
    </source>
</evidence>
<dbReference type="InterPro" id="IPR006571">
    <property type="entry name" value="TLDc_dom"/>
</dbReference>
<feature type="domain" description="BTB" evidence="1">
    <location>
        <begin position="23"/>
        <end position="96"/>
    </location>
</feature>
<dbReference type="Gene3D" id="1.25.40.420">
    <property type="match status" value="1"/>
</dbReference>
<feature type="domain" description="TLDc" evidence="2">
    <location>
        <begin position="297"/>
        <end position="464"/>
    </location>
</feature>
<dbReference type="SMART" id="SM00225">
    <property type="entry name" value="BTB"/>
    <property type="match status" value="1"/>
</dbReference>
<evidence type="ECO:0000313" key="4">
    <source>
        <dbReference type="Proteomes" id="UP000022910"/>
    </source>
</evidence>
<dbReference type="SMR" id="A0A015LRY6"/>
<organism evidence="3 4">
    <name type="scientific">Rhizophagus irregularis (strain DAOM 197198w)</name>
    <name type="common">Glomus intraradices</name>
    <dbReference type="NCBI Taxonomy" id="1432141"/>
    <lineage>
        <taxon>Eukaryota</taxon>
        <taxon>Fungi</taxon>
        <taxon>Fungi incertae sedis</taxon>
        <taxon>Mucoromycota</taxon>
        <taxon>Glomeromycotina</taxon>
        <taxon>Glomeromycetes</taxon>
        <taxon>Glomerales</taxon>
        <taxon>Glomeraceae</taxon>
        <taxon>Rhizophagus</taxon>
    </lineage>
</organism>